<dbReference type="InterPro" id="IPR007728">
    <property type="entry name" value="Pre-SET_dom"/>
</dbReference>
<dbReference type="SUPFAM" id="SSF82199">
    <property type="entry name" value="SET domain"/>
    <property type="match status" value="1"/>
</dbReference>
<dbReference type="SMART" id="SM00317">
    <property type="entry name" value="SET"/>
    <property type="match status" value="1"/>
</dbReference>
<evidence type="ECO:0000256" key="8">
    <source>
        <dbReference type="SAM" id="MobiDB-lite"/>
    </source>
</evidence>
<gene>
    <name evidence="11" type="ORF">RJ641_031236</name>
</gene>
<feature type="compositionally biased region" description="Polar residues" evidence="8">
    <location>
        <begin position="111"/>
        <end position="120"/>
    </location>
</feature>
<evidence type="ECO:0000256" key="5">
    <source>
        <dbReference type="ARBA" id="ARBA00022723"/>
    </source>
</evidence>
<feature type="domain" description="SET" evidence="9">
    <location>
        <begin position="673"/>
        <end position="806"/>
    </location>
</feature>
<sequence>GTYWSSVMPPKNPRAKAALKAMKDLGISEEIVKPVLKKLYILYGKNWELIEEENYRALADAVFEHQETEAAEKKTKSKNSDQEGDLDNGAQVPDEPERPLKRLRKRYENAAGSSVGNSSPRLDETSLKRPKVEERLELSEITSRQESQEMTKAPQSVANKGAETQPDSSEPLHRHGKQPAKQKALTIHERAEPSPLRTGDHSQPHAQDRMESYMLSSDACQRDKGKQPMSPQNIPKERRLTPDKRILIKPKPEPFTDDMPHEEIPIAVIHPADQACSGASGEEISARNAHALESSPSQSMNGEECNVGPPSSPSKKKTSFELANVSEDNAKLEIGSSLSGDVKILLSCDRPDFHVPSMEEVLKSVEDKCLRSFKIIDPNFSLMTVMRDVCECFLELGTATNNTTQGSENNVNTLDVLNDSTVLGILDSNGSDLGKVCTPLRTLNGSTENQFSIVLPVPQIPVVIPVNAMDDPQRADKSTAENGCENVEKEEEMNRSLVTIQQHQLTADDLRFLHIASDISNGEEKFKIAVVDEINNDIPPSFHYVPQNISYQNAYVYVSLAQIGEGDCCPMCVGDCLSSTASCACACRSVGDFAYTMDGLVKESFLEECLSIDRSSIKHSFYCKECPLERSKNDDILEPCKGHLMRKFIKECWRKCGCNKQCGNRVVQRGITCNLQVFFTNEGKGWGLCTLQDLPKGSFVCEYVGEILTTGELYERSMQQFGVQKQSYSVVLDAGWHSGVMKGEDALCLDASRYGNIARFINHRCSDANLIQIPVEIETPNHHYYHLAFFTARKVDALEELTWDYGIDFEDSDHHVKAFHCKCGSEYCRNMKRTNCKDYL</sequence>
<keyword evidence="6" id="KW-0862">Zinc</keyword>
<dbReference type="InterPro" id="IPR025776">
    <property type="entry name" value="SUVR4/1/2"/>
</dbReference>
<dbReference type="Gene3D" id="1.10.8.850">
    <property type="entry name" value="Histone-lysine N methyltransferase , C-terminal domain-like"/>
    <property type="match status" value="1"/>
</dbReference>
<evidence type="ECO:0000256" key="1">
    <source>
        <dbReference type="ARBA" id="ARBA00004123"/>
    </source>
</evidence>
<evidence type="ECO:0000256" key="2">
    <source>
        <dbReference type="ARBA" id="ARBA00004286"/>
    </source>
</evidence>
<feature type="region of interest" description="Disordered" evidence="8">
    <location>
        <begin position="293"/>
        <end position="319"/>
    </location>
</feature>
<proteinExistence type="predicted"/>
<dbReference type="GO" id="GO:0042054">
    <property type="term" value="F:histone methyltransferase activity"/>
    <property type="evidence" value="ECO:0007669"/>
    <property type="project" value="InterPro"/>
</dbReference>
<feature type="compositionally biased region" description="Basic and acidic residues" evidence="8">
    <location>
        <begin position="67"/>
        <end position="81"/>
    </location>
</feature>
<comment type="subcellular location">
    <subcellularLocation>
        <location evidence="2">Chromosome</location>
    </subcellularLocation>
    <subcellularLocation>
        <location evidence="1">Nucleus</location>
    </subcellularLocation>
</comment>
<feature type="non-terminal residue" evidence="11">
    <location>
        <position position="1"/>
    </location>
</feature>
<reference evidence="11 12" key="1">
    <citation type="submission" date="2023-12" db="EMBL/GenBank/DDBJ databases">
        <title>A high-quality genome assembly for Dillenia turbinata (Dilleniales).</title>
        <authorList>
            <person name="Chanderbali A."/>
        </authorList>
    </citation>
    <scope>NUCLEOTIDE SEQUENCE [LARGE SCALE GENOMIC DNA]</scope>
    <source>
        <strain evidence="11">LSX21</strain>
        <tissue evidence="11">Leaf</tissue>
    </source>
</reference>
<keyword evidence="12" id="KW-1185">Reference proteome</keyword>
<evidence type="ECO:0000256" key="4">
    <source>
        <dbReference type="ARBA" id="ARBA00022679"/>
    </source>
</evidence>
<dbReference type="PROSITE" id="PS50867">
    <property type="entry name" value="PRE_SET"/>
    <property type="match status" value="1"/>
</dbReference>
<evidence type="ECO:0000313" key="11">
    <source>
        <dbReference type="EMBL" id="KAK6937728.1"/>
    </source>
</evidence>
<comment type="caution">
    <text evidence="11">The sequence shown here is derived from an EMBL/GenBank/DDBJ whole genome shotgun (WGS) entry which is preliminary data.</text>
</comment>
<evidence type="ECO:0000259" key="10">
    <source>
        <dbReference type="PROSITE" id="PS50867"/>
    </source>
</evidence>
<feature type="domain" description="Pre-SET" evidence="10">
    <location>
        <begin position="575"/>
        <end position="670"/>
    </location>
</feature>
<evidence type="ECO:0000256" key="6">
    <source>
        <dbReference type="ARBA" id="ARBA00022833"/>
    </source>
</evidence>
<dbReference type="EMBL" id="JBAMMX010000006">
    <property type="protein sequence ID" value="KAK6937728.1"/>
    <property type="molecule type" value="Genomic_DNA"/>
</dbReference>
<name>A0AAN8ZKQ4_9MAGN</name>
<dbReference type="PANTHER" id="PTHR46450">
    <property type="entry name" value="INACTIVE HISTONE-LYSINE N-METHYLTRANSFERASE SUVR1-RELATED"/>
    <property type="match status" value="1"/>
</dbReference>
<feature type="compositionally biased region" description="Basic and acidic residues" evidence="8">
    <location>
        <begin position="186"/>
        <end position="211"/>
    </location>
</feature>
<dbReference type="InterPro" id="IPR018848">
    <property type="entry name" value="WIYLD_domain"/>
</dbReference>
<dbReference type="Pfam" id="PF00856">
    <property type="entry name" value="SET"/>
    <property type="match status" value="1"/>
</dbReference>
<dbReference type="Proteomes" id="UP001370490">
    <property type="component" value="Unassembled WGS sequence"/>
</dbReference>
<dbReference type="SMART" id="SM00468">
    <property type="entry name" value="PreSET"/>
    <property type="match status" value="1"/>
</dbReference>
<dbReference type="InterPro" id="IPR046341">
    <property type="entry name" value="SET_dom_sf"/>
</dbReference>
<dbReference type="PANTHER" id="PTHR46450:SF1">
    <property type="entry name" value="INACTIVE HISTONE-LYSINE N-METHYLTRANSFERASE SUVR1-RELATED"/>
    <property type="match status" value="1"/>
</dbReference>
<dbReference type="InterPro" id="IPR001214">
    <property type="entry name" value="SET_dom"/>
</dbReference>
<feature type="region of interest" description="Disordered" evidence="8">
    <location>
        <begin position="67"/>
        <end position="259"/>
    </location>
</feature>
<dbReference type="InterPro" id="IPR043017">
    <property type="entry name" value="WIYLD_dom_sf"/>
</dbReference>
<feature type="compositionally biased region" description="Polar residues" evidence="8">
    <location>
        <begin position="140"/>
        <end position="158"/>
    </location>
</feature>
<dbReference type="PROSITE" id="PS50280">
    <property type="entry name" value="SET"/>
    <property type="match status" value="1"/>
</dbReference>
<feature type="compositionally biased region" description="Basic and acidic residues" evidence="8">
    <location>
        <begin position="235"/>
        <end position="259"/>
    </location>
</feature>
<keyword evidence="4" id="KW-0808">Transferase</keyword>
<dbReference type="Pfam" id="PF10440">
    <property type="entry name" value="WIYLD"/>
    <property type="match status" value="1"/>
</dbReference>
<dbReference type="GO" id="GO:0008270">
    <property type="term" value="F:zinc ion binding"/>
    <property type="evidence" value="ECO:0007669"/>
    <property type="project" value="InterPro"/>
</dbReference>
<keyword evidence="5" id="KW-0479">Metal-binding</keyword>
<dbReference type="FunFam" id="2.170.270.10:FF:000046">
    <property type="entry name" value="SET-domain containing protein lysine methyltransferase family protein"/>
    <property type="match status" value="1"/>
</dbReference>
<evidence type="ECO:0000256" key="3">
    <source>
        <dbReference type="ARBA" id="ARBA00022454"/>
    </source>
</evidence>
<protein>
    <submittedName>
        <fullName evidence="11">WIYLD domain</fullName>
    </submittedName>
</protein>
<keyword evidence="7" id="KW-0539">Nucleus</keyword>
<organism evidence="11 12">
    <name type="scientific">Dillenia turbinata</name>
    <dbReference type="NCBI Taxonomy" id="194707"/>
    <lineage>
        <taxon>Eukaryota</taxon>
        <taxon>Viridiplantae</taxon>
        <taxon>Streptophyta</taxon>
        <taxon>Embryophyta</taxon>
        <taxon>Tracheophyta</taxon>
        <taxon>Spermatophyta</taxon>
        <taxon>Magnoliopsida</taxon>
        <taxon>eudicotyledons</taxon>
        <taxon>Gunneridae</taxon>
        <taxon>Pentapetalae</taxon>
        <taxon>Dilleniales</taxon>
        <taxon>Dilleniaceae</taxon>
        <taxon>Dillenia</taxon>
    </lineage>
</organism>
<evidence type="ECO:0000256" key="7">
    <source>
        <dbReference type="ARBA" id="ARBA00023242"/>
    </source>
</evidence>
<dbReference type="GO" id="GO:0005634">
    <property type="term" value="C:nucleus"/>
    <property type="evidence" value="ECO:0007669"/>
    <property type="project" value="UniProtKB-SubCell"/>
</dbReference>
<evidence type="ECO:0000313" key="12">
    <source>
        <dbReference type="Proteomes" id="UP001370490"/>
    </source>
</evidence>
<dbReference type="AlphaFoldDB" id="A0AAN8ZKQ4"/>
<dbReference type="CDD" id="cd10538">
    <property type="entry name" value="SET_SETDB-like"/>
    <property type="match status" value="1"/>
</dbReference>
<keyword evidence="3" id="KW-0158">Chromosome</keyword>
<feature type="compositionally biased region" description="Basic and acidic residues" evidence="8">
    <location>
        <begin position="121"/>
        <end position="138"/>
    </location>
</feature>
<dbReference type="Gene3D" id="2.170.270.10">
    <property type="entry name" value="SET domain"/>
    <property type="match status" value="1"/>
</dbReference>
<dbReference type="GO" id="GO:0005694">
    <property type="term" value="C:chromosome"/>
    <property type="evidence" value="ECO:0007669"/>
    <property type="project" value="UniProtKB-SubCell"/>
</dbReference>
<dbReference type="PROSITE" id="PS51580">
    <property type="entry name" value="SAM_MT43_3"/>
    <property type="match status" value="1"/>
</dbReference>
<evidence type="ECO:0000259" key="9">
    <source>
        <dbReference type="PROSITE" id="PS50280"/>
    </source>
</evidence>
<accession>A0AAN8ZKQ4</accession>